<evidence type="ECO:0000313" key="2">
    <source>
        <dbReference type="EMBL" id="MFI1719130.1"/>
    </source>
</evidence>
<evidence type="ECO:0000256" key="1">
    <source>
        <dbReference type="SAM" id="MobiDB-lite"/>
    </source>
</evidence>
<dbReference type="RefSeq" id="WP_123454152.1">
    <property type="nucleotide sequence ID" value="NZ_JBEYXG010000046.1"/>
</dbReference>
<sequence length="62" mass="6564">MDTRRGDHRPGAVPLQARPVRREGHAPGARDARTGAEAAMSSCATMTGPARQMCYAGHGVYV</sequence>
<keyword evidence="3" id="KW-1185">Reference proteome</keyword>
<reference evidence="2 3" key="1">
    <citation type="submission" date="2024-10" db="EMBL/GenBank/DDBJ databases">
        <title>The Natural Products Discovery Center: Release of the First 8490 Sequenced Strains for Exploring Actinobacteria Biosynthetic Diversity.</title>
        <authorList>
            <person name="Kalkreuter E."/>
            <person name="Kautsar S.A."/>
            <person name="Yang D."/>
            <person name="Bader C.D."/>
            <person name="Teijaro C.N."/>
            <person name="Fluegel L."/>
            <person name="Davis C.M."/>
            <person name="Simpson J.R."/>
            <person name="Lauterbach L."/>
            <person name="Steele A.D."/>
            <person name="Gui C."/>
            <person name="Meng S."/>
            <person name="Li G."/>
            <person name="Viehrig K."/>
            <person name="Ye F."/>
            <person name="Su P."/>
            <person name="Kiefer A.F."/>
            <person name="Nichols A."/>
            <person name="Cepeda A.J."/>
            <person name="Yan W."/>
            <person name="Fan B."/>
            <person name="Jiang Y."/>
            <person name="Adhikari A."/>
            <person name="Zheng C.-J."/>
            <person name="Schuster L."/>
            <person name="Cowan T.M."/>
            <person name="Smanski M.J."/>
            <person name="Chevrette M.G."/>
            <person name="De Carvalho L.P.S."/>
            <person name="Shen B."/>
        </authorList>
    </citation>
    <scope>NUCLEOTIDE SEQUENCE [LARGE SCALE GENOMIC DNA]</scope>
    <source>
        <strain evidence="2 3">NPDC020602</strain>
    </source>
</reference>
<gene>
    <name evidence="2" type="ORF">ACH407_36910</name>
</gene>
<accession>A0ABW7ULC9</accession>
<feature type="compositionally biased region" description="Basic and acidic residues" evidence="1">
    <location>
        <begin position="20"/>
        <end position="34"/>
    </location>
</feature>
<dbReference type="Proteomes" id="UP001611339">
    <property type="component" value="Unassembled WGS sequence"/>
</dbReference>
<protein>
    <submittedName>
        <fullName evidence="2">Uncharacterized protein</fullName>
    </submittedName>
</protein>
<organism evidence="2 3">
    <name type="scientific">Streptomyces litmocidini</name>
    <dbReference type="NCBI Taxonomy" id="67318"/>
    <lineage>
        <taxon>Bacteria</taxon>
        <taxon>Bacillati</taxon>
        <taxon>Actinomycetota</taxon>
        <taxon>Actinomycetes</taxon>
        <taxon>Kitasatosporales</taxon>
        <taxon>Streptomycetaceae</taxon>
        <taxon>Streptomyces</taxon>
    </lineage>
</organism>
<feature type="compositionally biased region" description="Basic and acidic residues" evidence="1">
    <location>
        <begin position="1"/>
        <end position="10"/>
    </location>
</feature>
<proteinExistence type="predicted"/>
<dbReference type="EMBL" id="JBIRUI010000031">
    <property type="protein sequence ID" value="MFI1719130.1"/>
    <property type="molecule type" value="Genomic_DNA"/>
</dbReference>
<feature type="region of interest" description="Disordered" evidence="1">
    <location>
        <begin position="1"/>
        <end position="34"/>
    </location>
</feature>
<name>A0ABW7ULC9_9ACTN</name>
<evidence type="ECO:0000313" key="3">
    <source>
        <dbReference type="Proteomes" id="UP001611339"/>
    </source>
</evidence>
<comment type="caution">
    <text evidence="2">The sequence shown here is derived from an EMBL/GenBank/DDBJ whole genome shotgun (WGS) entry which is preliminary data.</text>
</comment>